<dbReference type="EMBL" id="LT629776">
    <property type="protein sequence ID" value="SDS10597.1"/>
    <property type="molecule type" value="Genomic_DNA"/>
</dbReference>
<dbReference type="RefSeq" id="WP_083371677.1">
    <property type="nucleotide sequence ID" value="NZ_LT629776.1"/>
</dbReference>
<accession>A0A1H1PHN4</accession>
<protein>
    <submittedName>
        <fullName evidence="1">Uncharacterized protein</fullName>
    </submittedName>
</protein>
<name>A0A1H1PHN4_9CELL</name>
<evidence type="ECO:0000313" key="2">
    <source>
        <dbReference type="Proteomes" id="UP000185663"/>
    </source>
</evidence>
<sequence>MSVAGGLDGDPGAGDVLGIRAAALRWREQRRRLLDRQDDLALAGGRLATMRGQAVDAVAEETLTVQGLIDPLVQALADGADLVDVHADAFEEYARRAGLLVEAEASARSEAVHAHGRAVDEATWCNPPAVLPGDWWQRPWSYPLDPPASFYTWLAAVDTLEQVHADWAALCTEREDWDHDVVSRLGAVADPPTVRALGGGWGSDLAQAGRRAADLAVALEAGEAAAALTERIVSGTLGVEERAAAVAQLEVLLAGQGQNDGFADAFFARTGLEETASLFAVISPVGVSAAGATLRLAFGTWAQGLARSEQEELGHAMWARQSTSRAPASELIALIGSPTLPADVLLGAARAHHDSEYAPTDSIPTAEGVHAFAVTTLVGLTEHPESLRSFLTPESDAEAQERIATWSTLPHGDLAFATAYAEAVTTAQRPAEYDAATRLVTLATPVLADTGFTGSDEAVAQLTRAYRRDFLVIGAEDNVRDSLDGNELADLEMVDVSRLVAATSKTPESAAAWTALNATAIADHGSGTESWDAEQRDESAAQVMKSSGAVVGAIQGRLIEEGRFDDEVAAYVVTAVAAGISVATLPAGVASGAIAATAGTGMSLGVGFVDNEGEAIRVARAEIDQARDAYVLVAVSAYESRDDGRGGGRERLEDAFDKGADGGANIWQTY</sequence>
<organism evidence="1 2">
    <name type="scientific">Paraoerskovia marina</name>
    <dbReference type="NCBI Taxonomy" id="545619"/>
    <lineage>
        <taxon>Bacteria</taxon>
        <taxon>Bacillati</taxon>
        <taxon>Actinomycetota</taxon>
        <taxon>Actinomycetes</taxon>
        <taxon>Micrococcales</taxon>
        <taxon>Cellulomonadaceae</taxon>
        <taxon>Paraoerskovia</taxon>
    </lineage>
</organism>
<evidence type="ECO:0000313" key="1">
    <source>
        <dbReference type="EMBL" id="SDS10597.1"/>
    </source>
</evidence>
<gene>
    <name evidence="1" type="ORF">SAMN04489860_0807</name>
</gene>
<dbReference type="AlphaFoldDB" id="A0A1H1PHN4"/>
<reference evidence="1 2" key="1">
    <citation type="submission" date="2016-10" db="EMBL/GenBank/DDBJ databases">
        <authorList>
            <person name="de Groot N.N."/>
        </authorList>
    </citation>
    <scope>NUCLEOTIDE SEQUENCE [LARGE SCALE GENOMIC DNA]</scope>
    <source>
        <strain evidence="1 2">DSM 22126</strain>
    </source>
</reference>
<proteinExistence type="predicted"/>
<keyword evidence="2" id="KW-1185">Reference proteome</keyword>
<dbReference type="Proteomes" id="UP000185663">
    <property type="component" value="Chromosome I"/>
</dbReference>
<dbReference type="STRING" id="545619.SAMN04489860_0807"/>